<dbReference type="RefSeq" id="WP_275813153.1">
    <property type="nucleotide sequence ID" value="NZ_BAAANM010000001.1"/>
</dbReference>
<gene>
    <name evidence="2" type="ORF">P2L57_13085</name>
</gene>
<keyword evidence="3" id="KW-1185">Reference proteome</keyword>
<keyword evidence="1" id="KW-0732">Signal</keyword>
<accession>A0ABT5YYV5</accession>
<protein>
    <submittedName>
        <fullName evidence="2">SH3 domain-containing protein</fullName>
    </submittedName>
</protein>
<evidence type="ECO:0000256" key="1">
    <source>
        <dbReference type="SAM" id="SignalP"/>
    </source>
</evidence>
<comment type="caution">
    <text evidence="2">The sequence shown here is derived from an EMBL/GenBank/DDBJ whole genome shotgun (WGS) entry which is preliminary data.</text>
</comment>
<evidence type="ECO:0000313" key="2">
    <source>
        <dbReference type="EMBL" id="MDF2256629.1"/>
    </source>
</evidence>
<sequence>MMKRHSIRRSVTAALLTAGVAVGTLTTAAGAQALTPAHYGRWHHHVEGRVVSPEPLTVHYGPGVNRWVTGTISNGMHVWIVCKAEGSRVGANDRWYKLADGQGWVPAHYVNNYRYVRWCTR</sequence>
<name>A0ABT5YYV5_9ACTN</name>
<feature type="signal peptide" evidence="1">
    <location>
        <begin position="1"/>
        <end position="31"/>
    </location>
</feature>
<feature type="chain" id="PRO_5046508839" evidence="1">
    <location>
        <begin position="32"/>
        <end position="121"/>
    </location>
</feature>
<dbReference type="Proteomes" id="UP001220022">
    <property type="component" value="Unassembled WGS sequence"/>
</dbReference>
<evidence type="ECO:0000313" key="3">
    <source>
        <dbReference type="Proteomes" id="UP001220022"/>
    </source>
</evidence>
<dbReference type="Gene3D" id="2.30.30.40">
    <property type="entry name" value="SH3 Domains"/>
    <property type="match status" value="1"/>
</dbReference>
<reference evidence="2 3" key="1">
    <citation type="submission" date="2023-03" db="EMBL/GenBank/DDBJ databases">
        <title>Draft genome sequence of type strain Streptomyces ferralitis JCM 14344.</title>
        <authorList>
            <person name="Klaysubun C."/>
            <person name="Duangmal K."/>
        </authorList>
    </citation>
    <scope>NUCLEOTIDE SEQUENCE [LARGE SCALE GENOMIC DNA]</scope>
    <source>
        <strain evidence="2 3">JCM 14344</strain>
    </source>
</reference>
<proteinExistence type="predicted"/>
<organism evidence="2 3">
    <name type="scientific">Streptantibioticus ferralitis</name>
    <dbReference type="NCBI Taxonomy" id="236510"/>
    <lineage>
        <taxon>Bacteria</taxon>
        <taxon>Bacillati</taxon>
        <taxon>Actinomycetota</taxon>
        <taxon>Actinomycetes</taxon>
        <taxon>Kitasatosporales</taxon>
        <taxon>Streptomycetaceae</taxon>
        <taxon>Streptantibioticus</taxon>
    </lineage>
</organism>
<dbReference type="EMBL" id="JARHTQ010000007">
    <property type="protein sequence ID" value="MDF2256629.1"/>
    <property type="molecule type" value="Genomic_DNA"/>
</dbReference>